<name>L0KH34_MESAW</name>
<proteinExistence type="predicted"/>
<dbReference type="KEGG" id="mam:Mesau_00894"/>
<dbReference type="Proteomes" id="UP000010998">
    <property type="component" value="Chromosome"/>
</dbReference>
<accession>L0KH34</accession>
<gene>
    <name evidence="2" type="ordered locus">Mesau_00894</name>
</gene>
<sequence length="45" mass="4832">MPLATTRVPNTDADGTIGANPETYRTDAKVDAVMARVTYKFGMGQ</sequence>
<dbReference type="EMBL" id="CP003358">
    <property type="protein sequence ID" value="AGB43378.1"/>
    <property type="molecule type" value="Genomic_DNA"/>
</dbReference>
<evidence type="ECO:0000256" key="1">
    <source>
        <dbReference type="SAM" id="MobiDB-lite"/>
    </source>
</evidence>
<feature type="region of interest" description="Disordered" evidence="1">
    <location>
        <begin position="1"/>
        <end position="20"/>
    </location>
</feature>
<dbReference type="HOGENOM" id="CLU_3201847_0_0_5"/>
<organism evidence="2 3">
    <name type="scientific">Mesorhizobium australicum (strain HAMBI 3006 / LMG 24608 / WSM2073)</name>
    <dbReference type="NCBI Taxonomy" id="754035"/>
    <lineage>
        <taxon>Bacteria</taxon>
        <taxon>Pseudomonadati</taxon>
        <taxon>Pseudomonadota</taxon>
        <taxon>Alphaproteobacteria</taxon>
        <taxon>Hyphomicrobiales</taxon>
        <taxon>Phyllobacteriaceae</taxon>
        <taxon>Mesorhizobium</taxon>
    </lineage>
</organism>
<keyword evidence="3" id="KW-1185">Reference proteome</keyword>
<dbReference type="STRING" id="754035.Mesau_00894"/>
<protein>
    <submittedName>
        <fullName evidence="2">Uncharacterized protein</fullName>
    </submittedName>
</protein>
<dbReference type="AlphaFoldDB" id="L0KH34"/>
<evidence type="ECO:0000313" key="3">
    <source>
        <dbReference type="Proteomes" id="UP000010998"/>
    </source>
</evidence>
<evidence type="ECO:0000313" key="2">
    <source>
        <dbReference type="EMBL" id="AGB43378.1"/>
    </source>
</evidence>
<reference evidence="3" key="1">
    <citation type="submission" date="2012-02" db="EMBL/GenBank/DDBJ databases">
        <title>Complete sequence of Mesorhizobium australicum WSM2073.</title>
        <authorList>
            <person name="Lucas S."/>
            <person name="Han J."/>
            <person name="Lapidus A."/>
            <person name="Cheng J.-F."/>
            <person name="Goodwin L."/>
            <person name="Pitluck S."/>
            <person name="Peters L."/>
            <person name="Gu W."/>
            <person name="Detter J.C."/>
            <person name="Han C."/>
            <person name="Tapia R."/>
            <person name="Land M."/>
            <person name="Hauser L."/>
            <person name="Kyrpides N."/>
            <person name="Ivanova N."/>
            <person name="Pagani I."/>
            <person name="Reeve W.G."/>
            <person name="Howieson J.G."/>
            <person name="Tiwari R.P."/>
            <person name="O'Hara G.W."/>
            <person name="Atkins C.A."/>
            <person name="Ronson C.W."/>
            <person name="Nandasena K.G."/>
            <person name="Woyke T."/>
        </authorList>
    </citation>
    <scope>NUCLEOTIDE SEQUENCE [LARGE SCALE GENOMIC DNA]</scope>
    <source>
        <strain evidence="3">LMG 24608 / HAMBI 3006 / WSM2073</strain>
    </source>
</reference>